<sequence length="255" mass="28396">MGSATAKPIQSVERALRILEQFTLSEPKITLSDLAKKTGLKRTTCYGIAETLLKHKYLDYDESTGKYSLGVSNYILGQLYAQSMEIRAIASPYINQLADNYQTAVHLVVPDGYDAVYIDKVGETESFRILSRVGKRAELFAAAISKVVLAYQEESVLDQLLSKPMPRYTVNSITDPFTFRRMLNEVRERKIALDNEELDVGLVCIATPIENNQGDLVAVISVSGISEKMHEQEKAIEKDLLQCAAKIKQTIGDVL</sequence>
<dbReference type="RefSeq" id="WP_253019930.1">
    <property type="nucleotide sequence ID" value="NZ_JAOSHN010000003.1"/>
</dbReference>
<evidence type="ECO:0000256" key="2">
    <source>
        <dbReference type="ARBA" id="ARBA00023125"/>
    </source>
</evidence>
<evidence type="ECO:0000259" key="5">
    <source>
        <dbReference type="PROSITE" id="PS51078"/>
    </source>
</evidence>
<dbReference type="Proteomes" id="UP001065549">
    <property type="component" value="Unassembled WGS sequence"/>
</dbReference>
<feature type="domain" description="HTH iclR-type" evidence="4">
    <location>
        <begin position="9"/>
        <end position="71"/>
    </location>
</feature>
<organism evidence="6 7">
    <name type="scientific">Hominibacterium faecale</name>
    <dbReference type="NCBI Taxonomy" id="2839743"/>
    <lineage>
        <taxon>Bacteria</taxon>
        <taxon>Bacillati</taxon>
        <taxon>Bacillota</taxon>
        <taxon>Clostridia</taxon>
        <taxon>Peptostreptococcales</taxon>
        <taxon>Anaerovoracaceae</taxon>
        <taxon>Hominibacterium</taxon>
    </lineage>
</organism>
<accession>A0A9J6QM35</accession>
<dbReference type="Pfam" id="PF09339">
    <property type="entry name" value="HTH_IclR"/>
    <property type="match status" value="1"/>
</dbReference>
<evidence type="ECO:0000313" key="6">
    <source>
        <dbReference type="EMBL" id="MCU7378520.1"/>
    </source>
</evidence>
<evidence type="ECO:0000256" key="3">
    <source>
        <dbReference type="ARBA" id="ARBA00023163"/>
    </source>
</evidence>
<evidence type="ECO:0000256" key="1">
    <source>
        <dbReference type="ARBA" id="ARBA00023015"/>
    </source>
</evidence>
<dbReference type="InterPro" id="IPR005471">
    <property type="entry name" value="Tscrpt_reg_IclR_N"/>
</dbReference>
<keyword evidence="2" id="KW-0238">DNA-binding</keyword>
<dbReference type="PROSITE" id="PS51077">
    <property type="entry name" value="HTH_ICLR"/>
    <property type="match status" value="1"/>
</dbReference>
<dbReference type="InterPro" id="IPR029016">
    <property type="entry name" value="GAF-like_dom_sf"/>
</dbReference>
<keyword evidence="7" id="KW-1185">Reference proteome</keyword>
<dbReference type="Gene3D" id="1.10.10.10">
    <property type="entry name" value="Winged helix-like DNA-binding domain superfamily/Winged helix DNA-binding domain"/>
    <property type="match status" value="1"/>
</dbReference>
<dbReference type="InterPro" id="IPR036388">
    <property type="entry name" value="WH-like_DNA-bd_sf"/>
</dbReference>
<dbReference type="SUPFAM" id="SSF46785">
    <property type="entry name" value="Winged helix' DNA-binding domain"/>
    <property type="match status" value="1"/>
</dbReference>
<dbReference type="SUPFAM" id="SSF55781">
    <property type="entry name" value="GAF domain-like"/>
    <property type="match status" value="1"/>
</dbReference>
<name>A0A9J6QM35_9FIRM</name>
<keyword evidence="3" id="KW-0804">Transcription</keyword>
<dbReference type="PANTHER" id="PTHR30136:SF35">
    <property type="entry name" value="HTH-TYPE TRANSCRIPTIONAL REGULATOR RV1719"/>
    <property type="match status" value="1"/>
</dbReference>
<dbReference type="InterPro" id="IPR036390">
    <property type="entry name" value="WH_DNA-bd_sf"/>
</dbReference>
<dbReference type="InterPro" id="IPR014757">
    <property type="entry name" value="Tscrpt_reg_IclR_C"/>
</dbReference>
<dbReference type="Gene3D" id="3.30.450.40">
    <property type="match status" value="1"/>
</dbReference>
<dbReference type="GO" id="GO:0045892">
    <property type="term" value="P:negative regulation of DNA-templated transcription"/>
    <property type="evidence" value="ECO:0007669"/>
    <property type="project" value="TreeGrafter"/>
</dbReference>
<feature type="domain" description="IclR-ED" evidence="5">
    <location>
        <begin position="72"/>
        <end position="255"/>
    </location>
</feature>
<evidence type="ECO:0000259" key="4">
    <source>
        <dbReference type="PROSITE" id="PS51077"/>
    </source>
</evidence>
<reference evidence="6" key="1">
    <citation type="submission" date="2022-09" db="EMBL/GenBank/DDBJ databases">
        <title>Culturomic study of gut microbiota in children with autism spectrum disorder.</title>
        <authorList>
            <person name="Efimov B.A."/>
            <person name="Chaplin A.V."/>
            <person name="Sokolova S.R."/>
            <person name="Pikina A.P."/>
            <person name="Korzhanova M."/>
            <person name="Belova V."/>
            <person name="Korostin D."/>
        </authorList>
    </citation>
    <scope>NUCLEOTIDE SEQUENCE</scope>
    <source>
        <strain evidence="6">ASD5510</strain>
    </source>
</reference>
<dbReference type="EMBL" id="JAOSHN010000003">
    <property type="protein sequence ID" value="MCU7378520.1"/>
    <property type="molecule type" value="Genomic_DNA"/>
</dbReference>
<dbReference type="PANTHER" id="PTHR30136">
    <property type="entry name" value="HELIX-TURN-HELIX TRANSCRIPTIONAL REGULATOR, ICLR FAMILY"/>
    <property type="match status" value="1"/>
</dbReference>
<dbReference type="GO" id="GO:0003677">
    <property type="term" value="F:DNA binding"/>
    <property type="evidence" value="ECO:0007669"/>
    <property type="project" value="UniProtKB-KW"/>
</dbReference>
<gene>
    <name evidence="6" type="ORF">OBO34_09125</name>
</gene>
<dbReference type="PROSITE" id="PS51078">
    <property type="entry name" value="ICLR_ED"/>
    <property type="match status" value="1"/>
</dbReference>
<comment type="caution">
    <text evidence="6">The sequence shown here is derived from an EMBL/GenBank/DDBJ whole genome shotgun (WGS) entry which is preliminary data.</text>
</comment>
<evidence type="ECO:0000313" key="7">
    <source>
        <dbReference type="Proteomes" id="UP001065549"/>
    </source>
</evidence>
<dbReference type="AlphaFoldDB" id="A0A9J6QM35"/>
<dbReference type="GO" id="GO:0003700">
    <property type="term" value="F:DNA-binding transcription factor activity"/>
    <property type="evidence" value="ECO:0007669"/>
    <property type="project" value="TreeGrafter"/>
</dbReference>
<protein>
    <submittedName>
        <fullName evidence="6">IclR family transcriptional regulator</fullName>
    </submittedName>
</protein>
<proteinExistence type="predicted"/>
<dbReference type="Pfam" id="PF01614">
    <property type="entry name" value="IclR_C"/>
    <property type="match status" value="1"/>
</dbReference>
<dbReference type="SMART" id="SM00346">
    <property type="entry name" value="HTH_ICLR"/>
    <property type="match status" value="1"/>
</dbReference>
<dbReference type="InterPro" id="IPR050707">
    <property type="entry name" value="HTH_MetabolicPath_Reg"/>
</dbReference>
<keyword evidence="1" id="KW-0805">Transcription regulation</keyword>